<dbReference type="NCBIfam" id="NF041940">
    <property type="entry name" value="choice_anch_X"/>
    <property type="match status" value="1"/>
</dbReference>
<evidence type="ECO:0000256" key="1">
    <source>
        <dbReference type="SAM" id="Phobius"/>
    </source>
</evidence>
<keyword evidence="1" id="KW-0812">Transmembrane</keyword>
<dbReference type="EMBL" id="ABDC03002718">
    <property type="status" value="NOT_ANNOTATED_CDS"/>
    <property type="molecule type" value="Genomic_DNA"/>
</dbReference>
<feature type="transmembrane region" description="Helical" evidence="1">
    <location>
        <begin position="298"/>
        <end position="318"/>
    </location>
</feature>
<reference evidence="2" key="2">
    <citation type="submission" date="2025-08" db="UniProtKB">
        <authorList>
            <consortium name="Ensembl"/>
        </authorList>
    </citation>
    <scope>IDENTIFICATION</scope>
</reference>
<name>A0A8C5XY42_MICMU</name>
<reference evidence="2" key="3">
    <citation type="submission" date="2025-09" db="UniProtKB">
        <authorList>
            <consortium name="Ensembl"/>
        </authorList>
    </citation>
    <scope>IDENTIFICATION</scope>
</reference>
<dbReference type="InterPro" id="IPR013783">
    <property type="entry name" value="Ig-like_fold"/>
</dbReference>
<gene>
    <name evidence="2" type="primary">LOC105861760</name>
</gene>
<sequence>MTTRARSPTTVPIITTAHMSQNTAHYPSPMIVYARVSQGFLPVLGINVTAIIETEDGHQVTLELWDNGAGADTVKNDGIYSRYFTEYHGNGRYSLKVHAQARKNAARLSLRQRQNKALYIPGYVENGKIILNPPRPEVKDEMAEAEVENFSRVSSGGSFTVSGAPPNGDHTAVFPPGKITDLEAKFRSDHIQLSWTAPGKVLDKGKADRYIIRTSKHFLNHQEDFDNATLINTSGLIPKAAGSRENFEFKPEHSKIENGTKFYIAIQAIGEANLTSEISNIALATKLIPPQEPSVPALGANISAISLAVFGLVVILSIF</sequence>
<dbReference type="Ensembl" id="ENSMICT00000066497.1">
    <property type="protein sequence ID" value="ENSMICP00000043024.1"/>
    <property type="gene ID" value="ENSMICG00000034178.2"/>
</dbReference>
<reference evidence="2" key="1">
    <citation type="submission" date="2016-12" db="EMBL/GenBank/DDBJ databases">
        <title>Mouse lemur reference genome and diversity panel.</title>
        <authorList>
            <person name="Harris R."/>
            <person name="Larsen P."/>
            <person name="Liu Y."/>
            <person name="Hughes D.S."/>
            <person name="Murali S."/>
            <person name="Raveendran M."/>
            <person name="Korchina V."/>
            <person name="Wang M."/>
            <person name="Jhangiani S."/>
            <person name="Bandaranaike D."/>
            <person name="Bellair M."/>
            <person name="Blankenburg K."/>
            <person name="Chao H."/>
            <person name="Dahdouli M."/>
            <person name="Dinh H."/>
            <person name="Doddapaneni H."/>
            <person name="English A."/>
            <person name="Firestine M."/>
            <person name="Gnanaolivu R."/>
            <person name="Gross S."/>
            <person name="Hernandez B."/>
            <person name="Javaid M."/>
            <person name="Jayaseelan J."/>
            <person name="Jones J."/>
            <person name="Khan Z."/>
            <person name="Kovar C."/>
            <person name="Kurapati P."/>
            <person name="Le B."/>
            <person name="Lee S."/>
            <person name="Li M."/>
            <person name="Mathew T."/>
            <person name="Narasimhan A."/>
            <person name="Ngo D."/>
            <person name="Nguyen L."/>
            <person name="Okwuonu G."/>
            <person name="Ongeri F."/>
            <person name="Osuji N."/>
            <person name="Pu L.-L."/>
            <person name="Puazo M."/>
            <person name="Quiroz J."/>
            <person name="Raj R."/>
            <person name="Rajbhandari K."/>
            <person name="Reid J.G."/>
            <person name="Santibanez J."/>
            <person name="Sexton D."/>
            <person name="Skinner E."/>
            <person name="Vee V."/>
            <person name="Weissenberger G."/>
            <person name="Wu Y."/>
            <person name="Xin Y."/>
            <person name="Han Y."/>
            <person name="Campbell C."/>
            <person name="Brown A."/>
            <person name="Sullivan B."/>
            <person name="Shelton J."/>
            <person name="Brown S."/>
            <person name="Dudchenko O."/>
            <person name="Machol I."/>
            <person name="Durand N."/>
            <person name="Shamim M."/>
            <person name="Lieberman A."/>
            <person name="Muzny D.M."/>
            <person name="Richards S."/>
            <person name="Yoder A."/>
            <person name="Worley K.C."/>
            <person name="Rogers J."/>
            <person name="Gibbs R.A."/>
        </authorList>
    </citation>
    <scope>NUCLEOTIDE SEQUENCE [LARGE SCALE GENOMIC DNA]</scope>
</reference>
<dbReference type="Proteomes" id="UP000694394">
    <property type="component" value="Chromosome 2"/>
</dbReference>
<evidence type="ECO:0000313" key="2">
    <source>
        <dbReference type="Ensembl" id="ENSMICP00000043024.1"/>
    </source>
</evidence>
<dbReference type="GeneTree" id="ENSGT00940000157555"/>
<keyword evidence="3" id="KW-1185">Reference proteome</keyword>
<protein>
    <submittedName>
        <fullName evidence="2">Uncharacterized protein</fullName>
    </submittedName>
</protein>
<proteinExistence type="predicted"/>
<keyword evidence="1" id="KW-1133">Transmembrane helix</keyword>
<evidence type="ECO:0000313" key="3">
    <source>
        <dbReference type="Proteomes" id="UP000694394"/>
    </source>
</evidence>
<dbReference type="FunFam" id="2.60.40.10:FF:001134">
    <property type="entry name" value="Calcium-activated chloride channel regulator 1"/>
    <property type="match status" value="1"/>
</dbReference>
<accession>A0A8C5XY42</accession>
<organism evidence="2 3">
    <name type="scientific">Microcebus murinus</name>
    <name type="common">Gray mouse lemur</name>
    <name type="synonym">Lemur murinus</name>
    <dbReference type="NCBI Taxonomy" id="30608"/>
    <lineage>
        <taxon>Eukaryota</taxon>
        <taxon>Metazoa</taxon>
        <taxon>Chordata</taxon>
        <taxon>Craniata</taxon>
        <taxon>Vertebrata</taxon>
        <taxon>Euteleostomi</taxon>
        <taxon>Mammalia</taxon>
        <taxon>Eutheria</taxon>
        <taxon>Euarchontoglires</taxon>
        <taxon>Primates</taxon>
        <taxon>Strepsirrhini</taxon>
        <taxon>Lemuriformes</taxon>
        <taxon>Cheirogaleidae</taxon>
        <taxon>Microcebus</taxon>
    </lineage>
</organism>
<keyword evidence="1" id="KW-0472">Membrane</keyword>
<dbReference type="AlphaFoldDB" id="A0A8C5XY42"/>
<dbReference type="Gene3D" id="2.60.40.10">
    <property type="entry name" value="Immunoglobulins"/>
    <property type="match status" value="1"/>
</dbReference>